<feature type="domain" description="MurNAc-LAA" evidence="1">
    <location>
        <begin position="258"/>
        <end position="376"/>
    </location>
</feature>
<name>A0A0A6YD10_KOCRO</name>
<dbReference type="InterPro" id="IPR036365">
    <property type="entry name" value="PGBD-like_sf"/>
</dbReference>
<dbReference type="SUPFAM" id="SSF47090">
    <property type="entry name" value="PGBD-like"/>
    <property type="match status" value="2"/>
</dbReference>
<dbReference type="Gene3D" id="3.40.630.40">
    <property type="entry name" value="Zn-dependent exopeptidases"/>
    <property type="match status" value="1"/>
</dbReference>
<protein>
    <submittedName>
        <fullName evidence="2">N-acetylmuramoyl-L-alanine amidase</fullName>
    </submittedName>
</protein>
<dbReference type="RefSeq" id="WP_035924370.1">
    <property type="nucleotide sequence ID" value="NZ_JSUH01000003.1"/>
</dbReference>
<organism evidence="2 3">
    <name type="scientific">Kocuria rosea subsp. polaris</name>
    <dbReference type="NCBI Taxonomy" id="136273"/>
    <lineage>
        <taxon>Bacteria</taxon>
        <taxon>Bacillati</taxon>
        <taxon>Actinomycetota</taxon>
        <taxon>Actinomycetes</taxon>
        <taxon>Micrococcales</taxon>
        <taxon>Micrococcaceae</taxon>
        <taxon>Kocuria</taxon>
    </lineage>
</organism>
<reference evidence="2 3" key="1">
    <citation type="journal article" date="2003" name="Int. J. Syst. Evol. Microbiol.">
        <title>Kocuria polaris sp. nov., an orange-pigmented psychrophilic bacterium isolated from an Antarctic cyanobacterial mat sample.</title>
        <authorList>
            <person name="Reddy G.S."/>
            <person name="Prakash J.S."/>
            <person name="Prabahar V."/>
            <person name="Matsumoto G.I."/>
            <person name="Stackebrandt E."/>
            <person name="Shivaji S."/>
        </authorList>
    </citation>
    <scope>NUCLEOTIDE SEQUENCE [LARGE SCALE GENOMIC DNA]</scope>
    <source>
        <strain evidence="2 3">CMS 76or</strain>
    </source>
</reference>
<comment type="caution">
    <text evidence="2">The sequence shown here is derived from an EMBL/GenBank/DDBJ whole genome shotgun (WGS) entry which is preliminary data.</text>
</comment>
<dbReference type="InterPro" id="IPR036366">
    <property type="entry name" value="PGBDSf"/>
</dbReference>
<evidence type="ECO:0000313" key="2">
    <source>
        <dbReference type="EMBL" id="KHD98372.1"/>
    </source>
</evidence>
<dbReference type="InterPro" id="IPR002477">
    <property type="entry name" value="Peptidoglycan-bd-like"/>
</dbReference>
<dbReference type="Pfam" id="PF01471">
    <property type="entry name" value="PG_binding_1"/>
    <property type="match status" value="2"/>
</dbReference>
<dbReference type="SUPFAM" id="SSF53187">
    <property type="entry name" value="Zn-dependent exopeptidases"/>
    <property type="match status" value="1"/>
</dbReference>
<evidence type="ECO:0000259" key="1">
    <source>
        <dbReference type="SMART" id="SM00646"/>
    </source>
</evidence>
<dbReference type="EMBL" id="JSUH01000003">
    <property type="protein sequence ID" value="KHD98372.1"/>
    <property type="molecule type" value="Genomic_DNA"/>
</dbReference>
<dbReference type="OrthoDB" id="9810670at2"/>
<dbReference type="Pfam" id="PF01520">
    <property type="entry name" value="Amidase_3"/>
    <property type="match status" value="1"/>
</dbReference>
<dbReference type="GO" id="GO:0008745">
    <property type="term" value="F:N-acetylmuramoyl-L-alanine amidase activity"/>
    <property type="evidence" value="ECO:0007669"/>
    <property type="project" value="InterPro"/>
</dbReference>
<keyword evidence="3" id="KW-1185">Reference proteome</keyword>
<proteinExistence type="predicted"/>
<gene>
    <name evidence="2" type="ORF">GY22_04805</name>
</gene>
<accession>A0A0A6YD10</accession>
<dbReference type="AlphaFoldDB" id="A0A0A6YD10"/>
<dbReference type="PANTHER" id="PTHR41533">
    <property type="entry name" value="L,D-TRANSPEPTIDASE HI_1667-RELATED"/>
    <property type="match status" value="1"/>
</dbReference>
<dbReference type="InterPro" id="IPR052905">
    <property type="entry name" value="LD-transpeptidase_YkuD-like"/>
</dbReference>
<dbReference type="PANTHER" id="PTHR41533:SF1">
    <property type="entry name" value="L,D-TRANSPEPTIDASE YCBB-RELATED"/>
    <property type="match status" value="1"/>
</dbReference>
<sequence length="402" mass="43931">MNNDDTEPMLRRTMTSRRVVSLRERLLRAGVTVAYLAPQDVNNPSYFDDHVDAAVRAFQQERGLIVDGLVGPETDRCLNEAQYALGDRPLYADDGHPLRGDDVSMLQHNLSRLGFYYGHLNGVFGSSTHHAVMELQQSLGLGATGVVDRETIAALARINKNITSSKAFSLREYHRLERATSALRGRSVVLVPSGAAGQQPPASAAPDFRDRADEVTRDVAVRASELLHEIGADPSVVSPGRKLHDRRGVPVRTADSTREAVAGSRTDSVVVTLHCDWNASPAAGGVASYYWGEQDRSEIYSPIGERAAVLVLKEMVARTGALDLGTHARQWDLLRSQDAPTIWLDLGYLSSPADRSALADPEHRNHLAEAVVFGLQRMFLLAEDDVPTGTMSVDDVAEYNGR</sequence>
<dbReference type="SMART" id="SM00646">
    <property type="entry name" value="Ami_3"/>
    <property type="match status" value="1"/>
</dbReference>
<evidence type="ECO:0000313" key="3">
    <source>
        <dbReference type="Proteomes" id="UP000030466"/>
    </source>
</evidence>
<dbReference type="InterPro" id="IPR002508">
    <property type="entry name" value="MurNAc-LAA_cat"/>
</dbReference>
<dbReference type="CDD" id="cd02696">
    <property type="entry name" value="MurNAc-LAA"/>
    <property type="match status" value="1"/>
</dbReference>
<dbReference type="Gene3D" id="1.10.101.10">
    <property type="entry name" value="PGBD-like superfamily/PGBD"/>
    <property type="match status" value="2"/>
</dbReference>
<dbReference type="GO" id="GO:0009253">
    <property type="term" value="P:peptidoglycan catabolic process"/>
    <property type="evidence" value="ECO:0007669"/>
    <property type="project" value="InterPro"/>
</dbReference>
<dbReference type="Proteomes" id="UP000030466">
    <property type="component" value="Unassembled WGS sequence"/>
</dbReference>